<accession>A0ABT4S5Q6</accession>
<evidence type="ECO:0000313" key="3">
    <source>
        <dbReference type="EMBL" id="MDA0632529.1"/>
    </source>
</evidence>
<keyword evidence="2 3" id="KW-0413">Isomerase</keyword>
<gene>
    <name evidence="3" type="ORF">OUY22_03805</name>
</gene>
<dbReference type="PANTHER" id="PTHR13774">
    <property type="entry name" value="PHENAZINE BIOSYNTHESIS PROTEIN"/>
    <property type="match status" value="1"/>
</dbReference>
<reference evidence="3" key="1">
    <citation type="submission" date="2022-11" db="EMBL/GenBank/DDBJ databases">
        <title>Nonomuraea corallina sp. nov., a new species of the genus Nonomuraea isolated from sea side sediment in Thai sea.</title>
        <authorList>
            <person name="Ngamcharungchit C."/>
            <person name="Matsumoto A."/>
            <person name="Suriyachadkun C."/>
            <person name="Panbangred W."/>
            <person name="Inahashi Y."/>
            <person name="Intra B."/>
        </authorList>
    </citation>
    <scope>NUCLEOTIDE SEQUENCE</scope>
    <source>
        <strain evidence="3">MCN248</strain>
    </source>
</reference>
<evidence type="ECO:0000313" key="4">
    <source>
        <dbReference type="Proteomes" id="UP001144036"/>
    </source>
</evidence>
<dbReference type="PIRSF" id="PIRSF016184">
    <property type="entry name" value="PhzC_PhzF"/>
    <property type="match status" value="1"/>
</dbReference>
<protein>
    <submittedName>
        <fullName evidence="3">PhzF family phenazine biosynthesis isomerase</fullName>
    </submittedName>
</protein>
<dbReference type="InterPro" id="IPR003719">
    <property type="entry name" value="Phenazine_PhzF-like"/>
</dbReference>
<dbReference type="RefSeq" id="WP_270153300.1">
    <property type="nucleotide sequence ID" value="NZ_JAPNNL010000008.1"/>
</dbReference>
<organism evidence="3 4">
    <name type="scientific">Nonomuraea corallina</name>
    <dbReference type="NCBI Taxonomy" id="2989783"/>
    <lineage>
        <taxon>Bacteria</taxon>
        <taxon>Bacillati</taxon>
        <taxon>Actinomycetota</taxon>
        <taxon>Actinomycetes</taxon>
        <taxon>Streptosporangiales</taxon>
        <taxon>Streptosporangiaceae</taxon>
        <taxon>Nonomuraea</taxon>
    </lineage>
</organism>
<name>A0ABT4S5Q6_9ACTN</name>
<evidence type="ECO:0000256" key="1">
    <source>
        <dbReference type="ARBA" id="ARBA00008270"/>
    </source>
</evidence>
<dbReference type="Proteomes" id="UP001144036">
    <property type="component" value="Unassembled WGS sequence"/>
</dbReference>
<dbReference type="Pfam" id="PF02567">
    <property type="entry name" value="PhzC-PhzF"/>
    <property type="match status" value="1"/>
</dbReference>
<sequence>MELLRYVAFSDRVDGGNPAGVVLDASDLGPDRMLEIAAEVGYSETAFVTERTDRTLSVRYFSPKVEVPFCGHATIATAVAFADAHGPGDLLMNTQAGPIKVTTSVNADGHTVATLVSVPPRVEEMSDALLENLLSILGWSSSDLDPALPPRVANAGASHPIIAAATRERLADLSYDFPALAELMVQAGWTTIDLVWRERTDVFHARNPFPPGGVVEDPATGAAAAAFGGYLRDLGLLALPATVTLHQGHDMGRPSTITVSIPADTASGIAVTGTAVELA</sequence>
<dbReference type="NCBIfam" id="TIGR00654">
    <property type="entry name" value="PhzF_family"/>
    <property type="match status" value="1"/>
</dbReference>
<comment type="similarity">
    <text evidence="1">Belongs to the PhzF family.</text>
</comment>
<proteinExistence type="inferred from homology"/>
<dbReference type="SUPFAM" id="SSF54506">
    <property type="entry name" value="Diaminopimelate epimerase-like"/>
    <property type="match status" value="1"/>
</dbReference>
<dbReference type="PANTHER" id="PTHR13774:SF39">
    <property type="entry name" value="BIOSYNTHESIS PROTEIN, PUTATIVE-RELATED"/>
    <property type="match status" value="1"/>
</dbReference>
<dbReference type="Gene3D" id="3.10.310.10">
    <property type="entry name" value="Diaminopimelate Epimerase, Chain A, domain 1"/>
    <property type="match status" value="2"/>
</dbReference>
<keyword evidence="4" id="KW-1185">Reference proteome</keyword>
<dbReference type="GO" id="GO:0016853">
    <property type="term" value="F:isomerase activity"/>
    <property type="evidence" value="ECO:0007669"/>
    <property type="project" value="UniProtKB-KW"/>
</dbReference>
<evidence type="ECO:0000256" key="2">
    <source>
        <dbReference type="ARBA" id="ARBA00023235"/>
    </source>
</evidence>
<comment type="caution">
    <text evidence="3">The sequence shown here is derived from an EMBL/GenBank/DDBJ whole genome shotgun (WGS) entry which is preliminary data.</text>
</comment>
<dbReference type="EMBL" id="JAPNNL010000008">
    <property type="protein sequence ID" value="MDA0632529.1"/>
    <property type="molecule type" value="Genomic_DNA"/>
</dbReference>